<dbReference type="GO" id="GO:0004523">
    <property type="term" value="F:RNA-DNA hybrid ribonuclease activity"/>
    <property type="evidence" value="ECO:0007669"/>
    <property type="project" value="InterPro"/>
</dbReference>
<dbReference type="Pfam" id="PF00075">
    <property type="entry name" value="RNase_H"/>
    <property type="match status" value="1"/>
</dbReference>
<reference evidence="4" key="1">
    <citation type="submission" date="2025-08" db="UniProtKB">
        <authorList>
            <consortium name="RefSeq"/>
        </authorList>
    </citation>
    <scope>IDENTIFICATION</scope>
    <source>
        <tissue evidence="4">Total insect</tissue>
    </source>
</reference>
<name>A0A6P8Z2Z7_THRPL</name>
<keyword evidence="1" id="KW-0175">Coiled coil</keyword>
<dbReference type="InterPro" id="IPR036397">
    <property type="entry name" value="RNaseH_sf"/>
</dbReference>
<dbReference type="KEGG" id="tpal:117648462"/>
<dbReference type="OrthoDB" id="8058536at2759"/>
<gene>
    <name evidence="4" type="primary">LOC117648462</name>
</gene>
<dbReference type="InterPro" id="IPR002156">
    <property type="entry name" value="RNaseH_domain"/>
</dbReference>
<dbReference type="AlphaFoldDB" id="A0A6P8Z2Z7"/>
<evidence type="ECO:0000259" key="2">
    <source>
        <dbReference type="PROSITE" id="PS50879"/>
    </source>
</evidence>
<evidence type="ECO:0000313" key="4">
    <source>
        <dbReference type="RefSeq" id="XP_034246858.1"/>
    </source>
</evidence>
<accession>A0A6P8Z2Z7</accession>
<dbReference type="InterPro" id="IPR012337">
    <property type="entry name" value="RNaseH-like_sf"/>
</dbReference>
<dbReference type="GeneID" id="117648462"/>
<dbReference type="PROSITE" id="PS50879">
    <property type="entry name" value="RNASE_H_1"/>
    <property type="match status" value="1"/>
</dbReference>
<protein>
    <submittedName>
        <fullName evidence="4">Uncharacterized protein LOC117648462</fullName>
    </submittedName>
</protein>
<feature type="coiled-coil region" evidence="1">
    <location>
        <begin position="23"/>
        <end position="50"/>
    </location>
</feature>
<feature type="domain" description="RNase H type-1" evidence="2">
    <location>
        <begin position="302"/>
        <end position="440"/>
    </location>
</feature>
<dbReference type="Proteomes" id="UP000515158">
    <property type="component" value="Unplaced"/>
</dbReference>
<evidence type="ECO:0000313" key="3">
    <source>
        <dbReference type="Proteomes" id="UP000515158"/>
    </source>
</evidence>
<dbReference type="PANTHER" id="PTHR33332">
    <property type="entry name" value="REVERSE TRANSCRIPTASE DOMAIN-CONTAINING PROTEIN"/>
    <property type="match status" value="1"/>
</dbReference>
<organism evidence="4">
    <name type="scientific">Thrips palmi</name>
    <name type="common">Melon thrips</name>
    <dbReference type="NCBI Taxonomy" id="161013"/>
    <lineage>
        <taxon>Eukaryota</taxon>
        <taxon>Metazoa</taxon>
        <taxon>Ecdysozoa</taxon>
        <taxon>Arthropoda</taxon>
        <taxon>Hexapoda</taxon>
        <taxon>Insecta</taxon>
        <taxon>Pterygota</taxon>
        <taxon>Neoptera</taxon>
        <taxon>Paraneoptera</taxon>
        <taxon>Thysanoptera</taxon>
        <taxon>Terebrantia</taxon>
        <taxon>Thripoidea</taxon>
        <taxon>Thripidae</taxon>
        <taxon>Thrips</taxon>
    </lineage>
</organism>
<dbReference type="RefSeq" id="XP_034246858.1">
    <property type="nucleotide sequence ID" value="XM_034390967.1"/>
</dbReference>
<dbReference type="Gene3D" id="3.30.420.10">
    <property type="entry name" value="Ribonuclease H-like superfamily/Ribonuclease H"/>
    <property type="match status" value="1"/>
</dbReference>
<sequence>MKHRLLPKKKGGKKESCFKTFSHSQAREAIYKLQDAARQLETNLEKNKTQLAPAKSQFMLFTKKRKIPNGLPNIILAGGMVPKTEEAKFLGVKLDSKLKWTNHIQYMVAKMNKRVNFIRSLSGHWWGSHPMTLIRAYQALVRSVTDYAAGVYDPTTKKNWNHLELPQRQGLRVCLGAMKSSPIVAIQAEAAQMPLKNRLNMLTDRAILKWHSITNHPVINLLNSWAGAHRTKRKQLLLKRFEKFPVDPNQIEKSPVPKCYSVQIEKLTSTPEININFPPIPYVAKESEDEKEIFKYLIKTTWKNYHILSTDGSKGNPEENVGAAMVDYSGRPIKAKMLKLQPNTEIYEAEAKALHLALVHAEEINPGHGKEILILVDNKGLLLNLTNFIREQESSTISDIREKLANLEEIGTKVKLNWVPSHKKISPNELADYFAKLARKAGKEENAPQHYSTFSNKIKHQTEQEVQQNWENHPKGRKNYRIQPTFPKRPWIAKAPDQNRNTLATIIRLRIGHTHCPAHLHRINAIPSPVCSRCGEIADDNHLLNNCKFTDKSAFEDILKAEGLETQYPEIFKVQKQEEVKTVAEAFKQLLAANSHLKL</sequence>
<evidence type="ECO:0000256" key="1">
    <source>
        <dbReference type="SAM" id="Coils"/>
    </source>
</evidence>
<dbReference type="CDD" id="cd09276">
    <property type="entry name" value="Rnase_HI_RT_non_LTR"/>
    <property type="match status" value="1"/>
</dbReference>
<dbReference type="GO" id="GO:0003676">
    <property type="term" value="F:nucleic acid binding"/>
    <property type="evidence" value="ECO:0007669"/>
    <property type="project" value="InterPro"/>
</dbReference>
<dbReference type="InParanoid" id="A0A6P8Z2Z7"/>
<proteinExistence type="predicted"/>
<keyword evidence="3" id="KW-1185">Reference proteome</keyword>
<dbReference type="SUPFAM" id="SSF53098">
    <property type="entry name" value="Ribonuclease H-like"/>
    <property type="match status" value="1"/>
</dbReference>